<dbReference type="InterPro" id="IPR056178">
    <property type="entry name" value="CRF-BP_C"/>
</dbReference>
<dbReference type="InterPro" id="IPR056177">
    <property type="entry name" value="CRF-BP_N"/>
</dbReference>
<dbReference type="GO" id="GO:0051424">
    <property type="term" value="F:corticotropin-releasing hormone binding"/>
    <property type="evidence" value="ECO:0007669"/>
    <property type="project" value="InterPro"/>
</dbReference>
<evidence type="ECO:0000259" key="6">
    <source>
        <dbReference type="Pfam" id="PF05428"/>
    </source>
</evidence>
<dbReference type="PANTHER" id="PTHR10278:SF0">
    <property type="entry name" value="CORTICOTROPIN-RELEASING FACTOR-BINDING PROTEIN"/>
    <property type="match status" value="1"/>
</dbReference>
<evidence type="ECO:0000313" key="10">
    <source>
        <dbReference type="Proteomes" id="UP000030765"/>
    </source>
</evidence>
<evidence type="ECO:0000256" key="2">
    <source>
        <dbReference type="ARBA" id="ARBA00022525"/>
    </source>
</evidence>
<gene>
    <name evidence="8" type="ORF">ZHAS_00006786</name>
</gene>
<name>A0A084VN19_ANOSI</name>
<reference evidence="8 10" key="1">
    <citation type="journal article" date="2014" name="BMC Genomics">
        <title>Genome sequence of Anopheles sinensis provides insight into genetics basis of mosquito competence for malaria parasites.</title>
        <authorList>
            <person name="Zhou D."/>
            <person name="Zhang D."/>
            <person name="Ding G."/>
            <person name="Shi L."/>
            <person name="Hou Q."/>
            <person name="Ye Y."/>
            <person name="Xu Y."/>
            <person name="Zhou H."/>
            <person name="Xiong C."/>
            <person name="Li S."/>
            <person name="Yu J."/>
            <person name="Hong S."/>
            <person name="Yu X."/>
            <person name="Zou P."/>
            <person name="Chen C."/>
            <person name="Chang X."/>
            <person name="Wang W."/>
            <person name="Lv Y."/>
            <person name="Sun Y."/>
            <person name="Ma L."/>
            <person name="Shen B."/>
            <person name="Zhu C."/>
        </authorList>
    </citation>
    <scope>NUCLEOTIDE SEQUENCE [LARGE SCALE GENOMIC DNA]</scope>
</reference>
<dbReference type="AlphaFoldDB" id="A0A084VN19"/>
<feature type="domain" description="Corticotropin-releasing factor binding protein C-terminal" evidence="7">
    <location>
        <begin position="357"/>
        <end position="463"/>
    </location>
</feature>
<accession>A0A084VN19</accession>
<protein>
    <submittedName>
        <fullName evidence="8">AGAP000955-PA-like protein</fullName>
    </submittedName>
</protein>
<dbReference type="Pfam" id="PF23541">
    <property type="entry name" value="CRF-BP_C"/>
    <property type="match status" value="1"/>
</dbReference>
<reference evidence="9" key="2">
    <citation type="submission" date="2020-05" db="UniProtKB">
        <authorList>
            <consortium name="EnsemblMetazoa"/>
        </authorList>
    </citation>
    <scope>IDENTIFICATION</scope>
</reference>
<dbReference type="STRING" id="74873.A0A084VN19"/>
<dbReference type="OMA" id="KPCHIMA"/>
<dbReference type="Proteomes" id="UP000030765">
    <property type="component" value="Unassembled WGS sequence"/>
</dbReference>
<evidence type="ECO:0000256" key="4">
    <source>
        <dbReference type="ARBA" id="ARBA00023157"/>
    </source>
</evidence>
<dbReference type="GO" id="GO:0009755">
    <property type="term" value="P:hormone-mediated signaling pathway"/>
    <property type="evidence" value="ECO:0007669"/>
    <property type="project" value="TreeGrafter"/>
</dbReference>
<evidence type="ECO:0000256" key="5">
    <source>
        <dbReference type="ARBA" id="ARBA00023180"/>
    </source>
</evidence>
<keyword evidence="3" id="KW-0732">Signal</keyword>
<dbReference type="EnsemblMetazoa" id="ASIC006786-RA">
    <property type="protein sequence ID" value="ASIC006786-PA"/>
    <property type="gene ID" value="ASIC006786"/>
</dbReference>
<dbReference type="InterPro" id="IPR008435">
    <property type="entry name" value="CRF-bd"/>
</dbReference>
<dbReference type="VEuPathDB" id="VectorBase:ASIC006786"/>
<dbReference type="OrthoDB" id="10056927at2759"/>
<dbReference type="EMBL" id="ATLV01014673">
    <property type="status" value="NOT_ANNOTATED_CDS"/>
    <property type="molecule type" value="Genomic_DNA"/>
</dbReference>
<dbReference type="PANTHER" id="PTHR10278">
    <property type="entry name" value="CORTICOTROPIN-RELEASING FACTOR-BINDING PROTEIN"/>
    <property type="match status" value="1"/>
</dbReference>
<evidence type="ECO:0000313" key="8">
    <source>
        <dbReference type="EMBL" id="KFB39363.1"/>
    </source>
</evidence>
<keyword evidence="5" id="KW-0325">Glycoprotein</keyword>
<evidence type="ECO:0000256" key="1">
    <source>
        <dbReference type="ARBA" id="ARBA00004613"/>
    </source>
</evidence>
<dbReference type="GO" id="GO:0051460">
    <property type="term" value="P:negative regulation of corticotropin secretion"/>
    <property type="evidence" value="ECO:0007669"/>
    <property type="project" value="TreeGrafter"/>
</dbReference>
<proteinExistence type="predicted"/>
<keyword evidence="10" id="KW-1185">Reference proteome</keyword>
<evidence type="ECO:0000313" key="9">
    <source>
        <dbReference type="EnsemblMetazoa" id="ASIC006786-PA"/>
    </source>
</evidence>
<dbReference type="VEuPathDB" id="VectorBase:ASIS002439"/>
<keyword evidence="4" id="KW-1015">Disulfide bond</keyword>
<evidence type="ECO:0000256" key="3">
    <source>
        <dbReference type="ARBA" id="ARBA00022729"/>
    </source>
</evidence>
<dbReference type="GO" id="GO:0005615">
    <property type="term" value="C:extracellular space"/>
    <property type="evidence" value="ECO:0007669"/>
    <property type="project" value="TreeGrafter"/>
</dbReference>
<keyword evidence="2" id="KW-0964">Secreted</keyword>
<dbReference type="Pfam" id="PF05428">
    <property type="entry name" value="CRF-BP_N"/>
    <property type="match status" value="1"/>
</dbReference>
<evidence type="ECO:0000259" key="7">
    <source>
        <dbReference type="Pfam" id="PF23541"/>
    </source>
</evidence>
<feature type="domain" description="Corticotropin-releasing factor binding protein N-terminal" evidence="6">
    <location>
        <begin position="215"/>
        <end position="327"/>
    </location>
</feature>
<sequence length="472" mass="52858">MNFDELEYFSYKINHQWTRDLRHQFSIPKQCCILKCNKIKVLALCDRLRRMCLRVYEVYPTCQSTDREHLLRRVARQPIPSALFSGFTVFPSDLFLFPVFFRSRATGVKPPSREANASNDGGHAGRYDVVFQVLILCFQAKAWHAVRRSFELEQSTPLQEKNHLVTDCMHVTSEEGEFSFVKLPATRSTSKHGHWSMDGDLSAALNADGSAEGLSAESPDAATVCGIYFVTDPDQLIEVTMRQVNVDCRSGGLMAFVDGWELNGQYFPGERDHEKPLALRVQEFCAERGDAGPWPAGKHAPAQGAWVFRSSQNAALVQYRIPTRGSFVLSARFLRNPKPCHIMAEGLAPYYMLRNYGQRRNCTLTALFPAVVSVVALEVGGINENVRYCERIRVEDKLEVGGSPGLDPANQAVRASTICGRSGGRMDLEQTILCGTTTVRLVSSGRYNNQAMVTMRMVDESDLRLATAMCEM</sequence>
<comment type="subcellular location">
    <subcellularLocation>
        <location evidence="1">Secreted</location>
    </subcellularLocation>
</comment>
<organism evidence="8">
    <name type="scientific">Anopheles sinensis</name>
    <name type="common">Mosquito</name>
    <dbReference type="NCBI Taxonomy" id="74873"/>
    <lineage>
        <taxon>Eukaryota</taxon>
        <taxon>Metazoa</taxon>
        <taxon>Ecdysozoa</taxon>
        <taxon>Arthropoda</taxon>
        <taxon>Hexapoda</taxon>
        <taxon>Insecta</taxon>
        <taxon>Pterygota</taxon>
        <taxon>Neoptera</taxon>
        <taxon>Endopterygota</taxon>
        <taxon>Diptera</taxon>
        <taxon>Nematocera</taxon>
        <taxon>Culicoidea</taxon>
        <taxon>Culicidae</taxon>
        <taxon>Anophelinae</taxon>
        <taxon>Anopheles</taxon>
    </lineage>
</organism>
<dbReference type="EMBL" id="KE524978">
    <property type="protein sequence ID" value="KFB39363.1"/>
    <property type="molecule type" value="Genomic_DNA"/>
</dbReference>